<gene>
    <name evidence="1" type="ORF">DPMN_104381</name>
</gene>
<dbReference type="EMBL" id="JAIWYP010000004">
    <property type="protein sequence ID" value="KAH3831119.1"/>
    <property type="molecule type" value="Genomic_DNA"/>
</dbReference>
<protein>
    <submittedName>
        <fullName evidence="1">Uncharacterized protein</fullName>
    </submittedName>
</protein>
<reference evidence="1" key="2">
    <citation type="submission" date="2020-11" db="EMBL/GenBank/DDBJ databases">
        <authorList>
            <person name="McCartney M.A."/>
            <person name="Auch B."/>
            <person name="Kono T."/>
            <person name="Mallez S."/>
            <person name="Becker A."/>
            <person name="Gohl D.M."/>
            <person name="Silverstein K.A.T."/>
            <person name="Koren S."/>
            <person name="Bechman K.B."/>
            <person name="Herman A."/>
            <person name="Abrahante J.E."/>
            <person name="Garbe J."/>
        </authorList>
    </citation>
    <scope>NUCLEOTIDE SEQUENCE</scope>
    <source>
        <strain evidence="1">Duluth1</strain>
        <tissue evidence="1">Whole animal</tissue>
    </source>
</reference>
<reference evidence="1" key="1">
    <citation type="journal article" date="2019" name="bioRxiv">
        <title>The Genome of the Zebra Mussel, Dreissena polymorpha: A Resource for Invasive Species Research.</title>
        <authorList>
            <person name="McCartney M.A."/>
            <person name="Auch B."/>
            <person name="Kono T."/>
            <person name="Mallez S."/>
            <person name="Zhang Y."/>
            <person name="Obille A."/>
            <person name="Becker A."/>
            <person name="Abrahante J.E."/>
            <person name="Garbe J."/>
            <person name="Badalamenti J.P."/>
            <person name="Herman A."/>
            <person name="Mangelson H."/>
            <person name="Liachko I."/>
            <person name="Sullivan S."/>
            <person name="Sone E.D."/>
            <person name="Koren S."/>
            <person name="Silverstein K.A.T."/>
            <person name="Beckman K.B."/>
            <person name="Gohl D.M."/>
        </authorList>
    </citation>
    <scope>NUCLEOTIDE SEQUENCE</scope>
    <source>
        <strain evidence="1">Duluth1</strain>
        <tissue evidence="1">Whole animal</tissue>
    </source>
</reference>
<evidence type="ECO:0000313" key="1">
    <source>
        <dbReference type="EMBL" id="KAH3831119.1"/>
    </source>
</evidence>
<comment type="caution">
    <text evidence="1">The sequence shown here is derived from an EMBL/GenBank/DDBJ whole genome shotgun (WGS) entry which is preliminary data.</text>
</comment>
<sequence>MHQAPFFQTRLSRLSNTFPLLVGSSPLLHSSPYSQAQTLTPDLCLTPDLKACWEKPSLGLRLVEILHVV</sequence>
<dbReference type="Proteomes" id="UP000828390">
    <property type="component" value="Unassembled WGS sequence"/>
</dbReference>
<accession>A0A9D4HD02</accession>
<evidence type="ECO:0000313" key="2">
    <source>
        <dbReference type="Proteomes" id="UP000828390"/>
    </source>
</evidence>
<keyword evidence="2" id="KW-1185">Reference proteome</keyword>
<name>A0A9D4HD02_DREPO</name>
<organism evidence="1 2">
    <name type="scientific">Dreissena polymorpha</name>
    <name type="common">Zebra mussel</name>
    <name type="synonym">Mytilus polymorpha</name>
    <dbReference type="NCBI Taxonomy" id="45954"/>
    <lineage>
        <taxon>Eukaryota</taxon>
        <taxon>Metazoa</taxon>
        <taxon>Spiralia</taxon>
        <taxon>Lophotrochozoa</taxon>
        <taxon>Mollusca</taxon>
        <taxon>Bivalvia</taxon>
        <taxon>Autobranchia</taxon>
        <taxon>Heteroconchia</taxon>
        <taxon>Euheterodonta</taxon>
        <taxon>Imparidentia</taxon>
        <taxon>Neoheterodontei</taxon>
        <taxon>Myida</taxon>
        <taxon>Dreissenoidea</taxon>
        <taxon>Dreissenidae</taxon>
        <taxon>Dreissena</taxon>
    </lineage>
</organism>
<dbReference type="AlphaFoldDB" id="A0A9D4HD02"/>
<proteinExistence type="predicted"/>